<dbReference type="Proteomes" id="UP000697710">
    <property type="component" value="Unassembled WGS sequence"/>
</dbReference>
<gene>
    <name evidence="2" type="ORF">KC729_12480</name>
</gene>
<dbReference type="EMBL" id="JAGQHR010000400">
    <property type="protein sequence ID" value="MCA9728496.1"/>
    <property type="molecule type" value="Genomic_DNA"/>
</dbReference>
<comment type="caution">
    <text evidence="2">The sequence shown here is derived from an EMBL/GenBank/DDBJ whole genome shotgun (WGS) entry which is preliminary data.</text>
</comment>
<evidence type="ECO:0000313" key="2">
    <source>
        <dbReference type="EMBL" id="MCA9728496.1"/>
    </source>
</evidence>
<dbReference type="AlphaFoldDB" id="A0A956M286"/>
<feature type="compositionally biased region" description="Basic and acidic residues" evidence="1">
    <location>
        <begin position="53"/>
        <end position="67"/>
    </location>
</feature>
<name>A0A956M286_UNCEI</name>
<organism evidence="2 3">
    <name type="scientific">Eiseniibacteriota bacterium</name>
    <dbReference type="NCBI Taxonomy" id="2212470"/>
    <lineage>
        <taxon>Bacteria</taxon>
        <taxon>Candidatus Eiseniibacteriota</taxon>
    </lineage>
</organism>
<reference evidence="2" key="1">
    <citation type="submission" date="2020-04" db="EMBL/GenBank/DDBJ databases">
        <authorList>
            <person name="Zhang T."/>
        </authorList>
    </citation>
    <scope>NUCLEOTIDE SEQUENCE</scope>
    <source>
        <strain evidence="2">HKST-UBA01</strain>
    </source>
</reference>
<feature type="region of interest" description="Disordered" evidence="1">
    <location>
        <begin position="1"/>
        <end position="24"/>
    </location>
</feature>
<feature type="compositionally biased region" description="Basic and acidic residues" evidence="1">
    <location>
        <begin position="1"/>
        <end position="11"/>
    </location>
</feature>
<reference evidence="2" key="2">
    <citation type="journal article" date="2021" name="Microbiome">
        <title>Successional dynamics and alternative stable states in a saline activated sludge microbial community over 9 years.</title>
        <authorList>
            <person name="Wang Y."/>
            <person name="Ye J."/>
            <person name="Ju F."/>
            <person name="Liu L."/>
            <person name="Boyd J.A."/>
            <person name="Deng Y."/>
            <person name="Parks D.H."/>
            <person name="Jiang X."/>
            <person name="Yin X."/>
            <person name="Woodcroft B.J."/>
            <person name="Tyson G.W."/>
            <person name="Hugenholtz P."/>
            <person name="Polz M.F."/>
            <person name="Zhang T."/>
        </authorList>
    </citation>
    <scope>NUCLEOTIDE SEQUENCE</scope>
    <source>
        <strain evidence="2">HKST-UBA01</strain>
    </source>
</reference>
<accession>A0A956M286</accession>
<sequence>MNDHRPPHGSDDPEELGTNLGDYPWFPTPRGLAADVLERWQRREILASAPARASREHTLQPDVRASDEAAPALSGTDAGPFSRSCLFAGGEVSVEASRTGTNAWTIAGTVWLEAEDAEVRLALIAGDHVVAATRVGNGEVFRFDEFLAPPWSIELHYGSGEALVVATHD</sequence>
<evidence type="ECO:0000256" key="1">
    <source>
        <dbReference type="SAM" id="MobiDB-lite"/>
    </source>
</evidence>
<evidence type="ECO:0000313" key="3">
    <source>
        <dbReference type="Proteomes" id="UP000697710"/>
    </source>
</evidence>
<protein>
    <submittedName>
        <fullName evidence="2">Uncharacterized protein</fullName>
    </submittedName>
</protein>
<proteinExistence type="predicted"/>
<feature type="region of interest" description="Disordered" evidence="1">
    <location>
        <begin position="50"/>
        <end position="76"/>
    </location>
</feature>